<name>A0A6A5TDY0_9PLEO</name>
<dbReference type="PANTHER" id="PTHR24173:SF74">
    <property type="entry name" value="ANKYRIN REPEAT DOMAIN-CONTAINING PROTEIN 16"/>
    <property type="match status" value="1"/>
</dbReference>
<evidence type="ECO:0000256" key="3">
    <source>
        <dbReference type="PROSITE-ProRule" id="PRU00023"/>
    </source>
</evidence>
<sequence>MLLKEDSRSDQIDKFGRTPLAYLKFMGVRHNDSDMTSLQMEIAKEFMGAWKSLDAKDDDGMTALHHIVEFLNDENIERYYLKRDREANSAAANTADKAGRTPLHIAVLAERGEVAASVASVLLRHGAERSTKDSSGMTPLMLACKTGQAVVATVLLDYTGVDAERDHGGKTALHYAVEPEKFSSGQDLAALMENAKEDSNVRFSSAQAPPDETTHLASMDIIDSCDHDGRTPLHEAILADNATVARALLGHGADVKLKDRFGRNSLHHAAESNQIGNPPAEESLIFNVFNA</sequence>
<proteinExistence type="predicted"/>
<dbReference type="PANTHER" id="PTHR24173">
    <property type="entry name" value="ANKYRIN REPEAT CONTAINING"/>
    <property type="match status" value="1"/>
</dbReference>
<dbReference type="OrthoDB" id="341259at2759"/>
<feature type="non-terminal residue" evidence="4">
    <location>
        <position position="291"/>
    </location>
</feature>
<reference evidence="4" key="1">
    <citation type="journal article" date="2020" name="Stud. Mycol.">
        <title>101 Dothideomycetes genomes: a test case for predicting lifestyles and emergence of pathogens.</title>
        <authorList>
            <person name="Haridas S."/>
            <person name="Albert R."/>
            <person name="Binder M."/>
            <person name="Bloem J."/>
            <person name="Labutti K."/>
            <person name="Salamov A."/>
            <person name="Andreopoulos B."/>
            <person name="Baker S."/>
            <person name="Barry K."/>
            <person name="Bills G."/>
            <person name="Bluhm B."/>
            <person name="Cannon C."/>
            <person name="Castanera R."/>
            <person name="Culley D."/>
            <person name="Daum C."/>
            <person name="Ezra D."/>
            <person name="Gonzalez J."/>
            <person name="Henrissat B."/>
            <person name="Kuo A."/>
            <person name="Liang C."/>
            <person name="Lipzen A."/>
            <person name="Lutzoni F."/>
            <person name="Magnuson J."/>
            <person name="Mondo S."/>
            <person name="Nolan M."/>
            <person name="Ohm R."/>
            <person name="Pangilinan J."/>
            <person name="Park H.-J."/>
            <person name="Ramirez L."/>
            <person name="Alfaro M."/>
            <person name="Sun H."/>
            <person name="Tritt A."/>
            <person name="Yoshinaga Y."/>
            <person name="Zwiers L.-H."/>
            <person name="Turgeon B."/>
            <person name="Goodwin S."/>
            <person name="Spatafora J."/>
            <person name="Crous P."/>
            <person name="Grigoriev I."/>
        </authorList>
    </citation>
    <scope>NUCLEOTIDE SEQUENCE</scope>
    <source>
        <strain evidence="4">CBS 675.92</strain>
    </source>
</reference>
<evidence type="ECO:0000313" key="5">
    <source>
        <dbReference type="Proteomes" id="UP000800035"/>
    </source>
</evidence>
<dbReference type="Proteomes" id="UP000800035">
    <property type="component" value="Unassembled WGS sequence"/>
</dbReference>
<dbReference type="Pfam" id="PF12796">
    <property type="entry name" value="Ank_2"/>
    <property type="match status" value="2"/>
</dbReference>
<protein>
    <submittedName>
        <fullName evidence="4">Ankyrin</fullName>
    </submittedName>
</protein>
<dbReference type="AlphaFoldDB" id="A0A6A5TDY0"/>
<gene>
    <name evidence="4" type="ORF">CC80DRAFT_482851</name>
</gene>
<evidence type="ECO:0000313" key="4">
    <source>
        <dbReference type="EMBL" id="KAF1950414.1"/>
    </source>
</evidence>
<feature type="repeat" description="ANK" evidence="3">
    <location>
        <begin position="98"/>
        <end position="134"/>
    </location>
</feature>
<dbReference type="EMBL" id="ML977026">
    <property type="protein sequence ID" value="KAF1950414.1"/>
    <property type="molecule type" value="Genomic_DNA"/>
</dbReference>
<dbReference type="Gene3D" id="1.25.40.20">
    <property type="entry name" value="Ankyrin repeat-containing domain"/>
    <property type="match status" value="2"/>
</dbReference>
<accession>A0A6A5TDY0</accession>
<keyword evidence="5" id="KW-1185">Reference proteome</keyword>
<keyword evidence="1" id="KW-0677">Repeat</keyword>
<organism evidence="4 5">
    <name type="scientific">Byssothecium circinans</name>
    <dbReference type="NCBI Taxonomy" id="147558"/>
    <lineage>
        <taxon>Eukaryota</taxon>
        <taxon>Fungi</taxon>
        <taxon>Dikarya</taxon>
        <taxon>Ascomycota</taxon>
        <taxon>Pezizomycotina</taxon>
        <taxon>Dothideomycetes</taxon>
        <taxon>Pleosporomycetidae</taxon>
        <taxon>Pleosporales</taxon>
        <taxon>Massarineae</taxon>
        <taxon>Massarinaceae</taxon>
        <taxon>Byssothecium</taxon>
    </lineage>
</organism>
<dbReference type="SMART" id="SM00248">
    <property type="entry name" value="ANK"/>
    <property type="match status" value="4"/>
</dbReference>
<feature type="repeat" description="ANK" evidence="3">
    <location>
        <begin position="228"/>
        <end position="260"/>
    </location>
</feature>
<evidence type="ECO:0000256" key="1">
    <source>
        <dbReference type="ARBA" id="ARBA00022737"/>
    </source>
</evidence>
<dbReference type="PROSITE" id="PS50088">
    <property type="entry name" value="ANK_REPEAT"/>
    <property type="match status" value="2"/>
</dbReference>
<keyword evidence="2 3" id="KW-0040">ANK repeat</keyword>
<dbReference type="PRINTS" id="PR01415">
    <property type="entry name" value="ANKYRIN"/>
</dbReference>
<dbReference type="InterPro" id="IPR002110">
    <property type="entry name" value="Ankyrin_rpt"/>
</dbReference>
<dbReference type="SUPFAM" id="SSF48403">
    <property type="entry name" value="Ankyrin repeat"/>
    <property type="match status" value="1"/>
</dbReference>
<dbReference type="InterPro" id="IPR036770">
    <property type="entry name" value="Ankyrin_rpt-contain_sf"/>
</dbReference>
<evidence type="ECO:0000256" key="2">
    <source>
        <dbReference type="ARBA" id="ARBA00023043"/>
    </source>
</evidence>
<dbReference type="PROSITE" id="PS50297">
    <property type="entry name" value="ANK_REP_REGION"/>
    <property type="match status" value="2"/>
</dbReference>